<sequence>MGRWISILTLWSNWLLFTKPCTDDRTKCQTVVDKLVPFVKVKGTVAQRKRALRVLLPESPIFGYLEGRIPHPSHTLEKLIHLVEGEEKEKINKEIAKRRSRLGAVLAQVTLDVKREVYSDSPLEELYQELINWSDDEEVRRVTDSKLLQHCYEKLLAFPEEKKTALRSRVWKLAEGLVILKYPYELAWYIMIEWKDCENIGATLSNIFSPRSVLAFRIVGEYAAMLEEYKTVVGVTRRGLKSMAVDYHYTGLVLQKNSDAMKVILARALIHYESPKHHDEAKDLFEDVLQRNSKYGSALVGLGLILEEQHNYDDAADFLTQALALDPNDLKIMSEEAWCDVLRGNFSEGLTKLKECLSRITGLDARSRDFKAQVLWRIGQALWDSNEGRADRGGPYNYFRSAIESNQNFAPAYTSLGIYYQDMEENSDRADKCFQKAFEISAGELEAAERLARSFAESRDWELVEIVARRAAEADKKRSVPGKGVSWPQSAIGVVELNAQNFTLATLAFQNALRTSPDDFHSLIGLGEAQASAGRYITALKAFLKAEALDPLNWFAKYMLANVRRDIGEYEEASIGYRAVLQWRPQEFGVLVALSETQLASAWHYIETGFFGRAADSAVESLEVAQKIVIERPDSFNLWKTVGDCCLVFTWIQSLVNRLPRDLVVKLLKTDIELSEFDILSEVDGVGSSALSDAEVDGLTLCLDMAILAYKRAIYASAEDRHAHAVAWFNLGCAEYRSYLILPDRPMRHRMAAIRCFKRTIKLEPGNHEFWNALGVATGELNPKVAQHALVRALHINEKNSRVWVNLATLYLLQNDIQLANEAFSRAQSADPEYALAWVGQGIIAAMTGNEADAQDLFEHAFEIADNSSSFVKRQFSTATFDKVVQLQHESGLVSLVGPVFALQKLREQESDEPVALRLAALFGERIKDFVSASEKLGVVCEKVEQKYENIELEEDLICYAQAKADLARVKLGQKDYEAAIENATLALDLSGEITRLEECRLSAHLTAGLGYYYSGDMNESLDMFKAALNESSENPDVVCLLSQVLWAKGGNEEWDVAREQLFTCIEQNPDHLQSIMLLGAIGILDHNEDILEAVIDDLQAVRGREGLNKTSKQKVDNLLTKMAQLQERDDAITVATKSIFIQPSLSSAWNNLAKLSGGNDHVTEMALRVAQESKVLDAEELSFAYAQQGIMSCNQRAILIAPWKAEGWVSLAEDVQAAV</sequence>
<dbReference type="GO" id="GO:0055087">
    <property type="term" value="C:Ski complex"/>
    <property type="evidence" value="ECO:0007669"/>
    <property type="project" value="InterPro"/>
</dbReference>
<dbReference type="Gene3D" id="1.25.40.10">
    <property type="entry name" value="Tetratricopeptide repeat domain"/>
    <property type="match status" value="3"/>
</dbReference>
<dbReference type="PROSITE" id="PS50293">
    <property type="entry name" value="TPR_REGION"/>
    <property type="match status" value="1"/>
</dbReference>
<feature type="repeat" description="TPR" evidence="3">
    <location>
        <begin position="520"/>
        <end position="553"/>
    </location>
</feature>
<dbReference type="EMBL" id="ML120449">
    <property type="protein sequence ID" value="RPA93643.1"/>
    <property type="molecule type" value="Genomic_DNA"/>
</dbReference>
<gene>
    <name evidence="5" type="ORF">L873DRAFT_1830697</name>
</gene>
<keyword evidence="5" id="KW-0808">Transferase</keyword>
<feature type="chain" id="PRO_5018215171" evidence="4">
    <location>
        <begin position="24"/>
        <end position="1220"/>
    </location>
</feature>
<feature type="repeat" description="TPR" evidence="3">
    <location>
        <begin position="296"/>
        <end position="329"/>
    </location>
</feature>
<feature type="repeat" description="TPR" evidence="3">
    <location>
        <begin position="801"/>
        <end position="834"/>
    </location>
</feature>
<evidence type="ECO:0000313" key="5">
    <source>
        <dbReference type="EMBL" id="RPA93643.1"/>
    </source>
</evidence>
<dbReference type="AlphaFoldDB" id="A0A3N4J5R9"/>
<dbReference type="PANTHER" id="PTHR15704">
    <property type="entry name" value="SUPERKILLER 3 PROTEIN-RELATED"/>
    <property type="match status" value="1"/>
</dbReference>
<dbReference type="SMART" id="SM00028">
    <property type="entry name" value="TPR"/>
    <property type="match status" value="10"/>
</dbReference>
<name>A0A3N4J5R9_9PEZI</name>
<dbReference type="GO" id="GO:0016740">
    <property type="term" value="F:transferase activity"/>
    <property type="evidence" value="ECO:0007669"/>
    <property type="project" value="UniProtKB-KW"/>
</dbReference>
<dbReference type="PROSITE" id="PS50005">
    <property type="entry name" value="TPR"/>
    <property type="match status" value="4"/>
</dbReference>
<proteinExistence type="predicted"/>
<protein>
    <submittedName>
        <fullName evidence="5">Protein prenylyltransferase</fullName>
    </submittedName>
</protein>
<keyword evidence="2 3" id="KW-0802">TPR repeat</keyword>
<evidence type="ECO:0000256" key="3">
    <source>
        <dbReference type="PROSITE-ProRule" id="PRU00339"/>
    </source>
</evidence>
<evidence type="ECO:0000256" key="2">
    <source>
        <dbReference type="ARBA" id="ARBA00022803"/>
    </source>
</evidence>
<dbReference type="InterPro" id="IPR019734">
    <property type="entry name" value="TPR_rpt"/>
</dbReference>
<organism evidence="5 6">
    <name type="scientific">Choiromyces venosus 120613-1</name>
    <dbReference type="NCBI Taxonomy" id="1336337"/>
    <lineage>
        <taxon>Eukaryota</taxon>
        <taxon>Fungi</taxon>
        <taxon>Dikarya</taxon>
        <taxon>Ascomycota</taxon>
        <taxon>Pezizomycotina</taxon>
        <taxon>Pezizomycetes</taxon>
        <taxon>Pezizales</taxon>
        <taxon>Tuberaceae</taxon>
        <taxon>Choiromyces</taxon>
    </lineage>
</organism>
<dbReference type="InterPro" id="IPR040962">
    <property type="entry name" value="TPR_22"/>
</dbReference>
<dbReference type="InterPro" id="IPR039226">
    <property type="entry name" value="Ski3/TTC37"/>
</dbReference>
<feature type="signal peptide" evidence="4">
    <location>
        <begin position="1"/>
        <end position="23"/>
    </location>
</feature>
<keyword evidence="1" id="KW-0677">Repeat</keyword>
<dbReference type="GO" id="GO:0006401">
    <property type="term" value="P:RNA catabolic process"/>
    <property type="evidence" value="ECO:0007669"/>
    <property type="project" value="InterPro"/>
</dbReference>
<accession>A0A3N4J5R9</accession>
<dbReference type="STRING" id="1336337.A0A3N4J5R9"/>
<evidence type="ECO:0000256" key="1">
    <source>
        <dbReference type="ARBA" id="ARBA00022737"/>
    </source>
</evidence>
<dbReference type="PANTHER" id="PTHR15704:SF7">
    <property type="entry name" value="SUPERKILLER COMPLEX PROTEIN 3"/>
    <property type="match status" value="1"/>
</dbReference>
<dbReference type="Pfam" id="PF13432">
    <property type="entry name" value="TPR_16"/>
    <property type="match status" value="3"/>
</dbReference>
<dbReference type="OrthoDB" id="421075at2759"/>
<feature type="repeat" description="TPR" evidence="3">
    <location>
        <begin position="1002"/>
        <end position="1035"/>
    </location>
</feature>
<evidence type="ECO:0000256" key="4">
    <source>
        <dbReference type="SAM" id="SignalP"/>
    </source>
</evidence>
<keyword evidence="6" id="KW-1185">Reference proteome</keyword>
<dbReference type="InterPro" id="IPR011990">
    <property type="entry name" value="TPR-like_helical_dom_sf"/>
</dbReference>
<dbReference type="Proteomes" id="UP000276215">
    <property type="component" value="Unassembled WGS sequence"/>
</dbReference>
<reference evidence="5 6" key="1">
    <citation type="journal article" date="2018" name="Nat. Ecol. Evol.">
        <title>Pezizomycetes genomes reveal the molecular basis of ectomycorrhizal truffle lifestyle.</title>
        <authorList>
            <person name="Murat C."/>
            <person name="Payen T."/>
            <person name="Noel B."/>
            <person name="Kuo A."/>
            <person name="Morin E."/>
            <person name="Chen J."/>
            <person name="Kohler A."/>
            <person name="Krizsan K."/>
            <person name="Balestrini R."/>
            <person name="Da Silva C."/>
            <person name="Montanini B."/>
            <person name="Hainaut M."/>
            <person name="Levati E."/>
            <person name="Barry K.W."/>
            <person name="Belfiori B."/>
            <person name="Cichocki N."/>
            <person name="Clum A."/>
            <person name="Dockter R.B."/>
            <person name="Fauchery L."/>
            <person name="Guy J."/>
            <person name="Iotti M."/>
            <person name="Le Tacon F."/>
            <person name="Lindquist E.A."/>
            <person name="Lipzen A."/>
            <person name="Malagnac F."/>
            <person name="Mello A."/>
            <person name="Molinier V."/>
            <person name="Miyauchi S."/>
            <person name="Poulain J."/>
            <person name="Riccioni C."/>
            <person name="Rubini A."/>
            <person name="Sitrit Y."/>
            <person name="Splivallo R."/>
            <person name="Traeger S."/>
            <person name="Wang M."/>
            <person name="Zifcakova L."/>
            <person name="Wipf D."/>
            <person name="Zambonelli A."/>
            <person name="Paolocci F."/>
            <person name="Nowrousian M."/>
            <person name="Ottonello S."/>
            <person name="Baldrian P."/>
            <person name="Spatafora J.W."/>
            <person name="Henrissat B."/>
            <person name="Nagy L.G."/>
            <person name="Aury J.M."/>
            <person name="Wincker P."/>
            <person name="Grigoriev I.V."/>
            <person name="Bonfante P."/>
            <person name="Martin F.M."/>
        </authorList>
    </citation>
    <scope>NUCLEOTIDE SEQUENCE [LARGE SCALE GENOMIC DNA]</scope>
    <source>
        <strain evidence="5 6">120613-1</strain>
    </source>
</reference>
<dbReference type="SUPFAM" id="SSF48452">
    <property type="entry name" value="TPR-like"/>
    <property type="match status" value="3"/>
</dbReference>
<evidence type="ECO:0000313" key="6">
    <source>
        <dbReference type="Proteomes" id="UP000276215"/>
    </source>
</evidence>
<keyword evidence="4" id="KW-0732">Signal</keyword>
<dbReference type="Pfam" id="PF18833">
    <property type="entry name" value="TPR_22"/>
    <property type="match status" value="1"/>
</dbReference>